<dbReference type="Proteomes" id="UP000289703">
    <property type="component" value="Unassembled WGS sequence"/>
</dbReference>
<evidence type="ECO:0000256" key="1">
    <source>
        <dbReference type="ARBA" id="ARBA00010641"/>
    </source>
</evidence>
<comment type="similarity">
    <text evidence="1">Belongs to the sigma-70 factor family. ECF subfamily.</text>
</comment>
<evidence type="ECO:0000313" key="7">
    <source>
        <dbReference type="Proteomes" id="UP000289703"/>
    </source>
</evidence>
<dbReference type="RefSeq" id="WP_129255629.1">
    <property type="nucleotide sequence ID" value="NZ_SAXA01000020.1"/>
</dbReference>
<evidence type="ECO:0000259" key="5">
    <source>
        <dbReference type="SMART" id="SM00421"/>
    </source>
</evidence>
<dbReference type="InterPro" id="IPR036388">
    <property type="entry name" value="WH-like_DNA-bd_sf"/>
</dbReference>
<dbReference type="InterPro" id="IPR014284">
    <property type="entry name" value="RNA_pol_sigma-70_dom"/>
</dbReference>
<evidence type="ECO:0000313" key="6">
    <source>
        <dbReference type="EMBL" id="RXQ88052.1"/>
    </source>
</evidence>
<evidence type="ECO:0000256" key="4">
    <source>
        <dbReference type="ARBA" id="ARBA00023163"/>
    </source>
</evidence>
<dbReference type="OrthoDB" id="795989at2"/>
<dbReference type="Gene3D" id="1.10.1740.10">
    <property type="match status" value="1"/>
</dbReference>
<dbReference type="InterPro" id="IPR007627">
    <property type="entry name" value="RNA_pol_sigma70_r2"/>
</dbReference>
<sequence length="184" mass="21655">MENDRLMIMQLREGNRLVFKKMFDQYYRPLRGFAKKYIDEDATSDDLVQEAFLGLWRSREQISDFSAIKSYLYTAVRNNCLNHLRHEKVKSKNQSEILSLSTDEYFDDAVIEEEVYAEVYEAIKELSPQSRRIVVMSMNGLSNPEIAAELEVSVNTVKTLKKRAYQFLRERLKGAHWVLFLLLN</sequence>
<dbReference type="InterPro" id="IPR039425">
    <property type="entry name" value="RNA_pol_sigma-70-like"/>
</dbReference>
<proteinExistence type="inferred from homology"/>
<dbReference type="InterPro" id="IPR000792">
    <property type="entry name" value="Tscrpt_reg_LuxR_C"/>
</dbReference>
<gene>
    <name evidence="6" type="ORF">EO244_15665</name>
</gene>
<dbReference type="InterPro" id="IPR013324">
    <property type="entry name" value="RNA_pol_sigma_r3/r4-like"/>
</dbReference>
<evidence type="ECO:0000256" key="3">
    <source>
        <dbReference type="ARBA" id="ARBA00023082"/>
    </source>
</evidence>
<organism evidence="6 7">
    <name type="scientific">Ancylomarina salipaludis</name>
    <dbReference type="NCBI Taxonomy" id="2501299"/>
    <lineage>
        <taxon>Bacteria</taxon>
        <taxon>Pseudomonadati</taxon>
        <taxon>Bacteroidota</taxon>
        <taxon>Bacteroidia</taxon>
        <taxon>Marinilabiliales</taxon>
        <taxon>Marinifilaceae</taxon>
        <taxon>Ancylomarina</taxon>
    </lineage>
</organism>
<dbReference type="PANTHER" id="PTHR43133">
    <property type="entry name" value="RNA POLYMERASE ECF-TYPE SIGMA FACTO"/>
    <property type="match status" value="1"/>
</dbReference>
<dbReference type="AlphaFoldDB" id="A0A4V1MZR5"/>
<dbReference type="PANTHER" id="PTHR43133:SF46">
    <property type="entry name" value="RNA POLYMERASE SIGMA-70 FACTOR ECF SUBFAMILY"/>
    <property type="match status" value="1"/>
</dbReference>
<feature type="domain" description="HTH luxR-type" evidence="5">
    <location>
        <begin position="123"/>
        <end position="178"/>
    </location>
</feature>
<dbReference type="InterPro" id="IPR014327">
    <property type="entry name" value="RNA_pol_sigma70_bacteroid"/>
</dbReference>
<reference evidence="6 7" key="1">
    <citation type="submission" date="2019-01" db="EMBL/GenBank/DDBJ databases">
        <title>Ancylomarina salipaludis sp. nov., isolated from a salt marsh.</title>
        <authorList>
            <person name="Yoon J.-H."/>
        </authorList>
    </citation>
    <scope>NUCLEOTIDE SEQUENCE [LARGE SCALE GENOMIC DNA]</scope>
    <source>
        <strain evidence="6 7">SHSM-M15</strain>
    </source>
</reference>
<comment type="caution">
    <text evidence="6">The sequence shown here is derived from an EMBL/GenBank/DDBJ whole genome shotgun (WGS) entry which is preliminary data.</text>
</comment>
<dbReference type="SUPFAM" id="SSF88946">
    <property type="entry name" value="Sigma2 domain of RNA polymerase sigma factors"/>
    <property type="match status" value="1"/>
</dbReference>
<evidence type="ECO:0000256" key="2">
    <source>
        <dbReference type="ARBA" id="ARBA00023015"/>
    </source>
</evidence>
<keyword evidence="7" id="KW-1185">Reference proteome</keyword>
<dbReference type="SMART" id="SM00421">
    <property type="entry name" value="HTH_LUXR"/>
    <property type="match status" value="1"/>
</dbReference>
<dbReference type="SUPFAM" id="SSF88659">
    <property type="entry name" value="Sigma3 and sigma4 domains of RNA polymerase sigma factors"/>
    <property type="match status" value="1"/>
</dbReference>
<dbReference type="GO" id="GO:0016987">
    <property type="term" value="F:sigma factor activity"/>
    <property type="evidence" value="ECO:0007669"/>
    <property type="project" value="UniProtKB-KW"/>
</dbReference>
<keyword evidence="3" id="KW-0731">Sigma factor</keyword>
<keyword evidence="2" id="KW-0805">Transcription regulation</keyword>
<dbReference type="InterPro" id="IPR013249">
    <property type="entry name" value="RNA_pol_sigma70_r4_t2"/>
</dbReference>
<dbReference type="PRINTS" id="PR00038">
    <property type="entry name" value="HTHLUXR"/>
</dbReference>
<dbReference type="EMBL" id="SAXA01000020">
    <property type="protein sequence ID" value="RXQ88052.1"/>
    <property type="molecule type" value="Genomic_DNA"/>
</dbReference>
<dbReference type="NCBIfam" id="TIGR02937">
    <property type="entry name" value="sigma70-ECF"/>
    <property type="match status" value="1"/>
</dbReference>
<dbReference type="NCBIfam" id="TIGR02985">
    <property type="entry name" value="Sig70_bacteroi1"/>
    <property type="match status" value="1"/>
</dbReference>
<keyword evidence="4" id="KW-0804">Transcription</keyword>
<protein>
    <submittedName>
        <fullName evidence="6">RNA polymerase sigma-70 factor</fullName>
    </submittedName>
</protein>
<accession>A0A4V1MZR5</accession>
<dbReference type="GO" id="GO:0006352">
    <property type="term" value="P:DNA-templated transcription initiation"/>
    <property type="evidence" value="ECO:0007669"/>
    <property type="project" value="InterPro"/>
</dbReference>
<dbReference type="InterPro" id="IPR013325">
    <property type="entry name" value="RNA_pol_sigma_r2"/>
</dbReference>
<dbReference type="Pfam" id="PF04542">
    <property type="entry name" value="Sigma70_r2"/>
    <property type="match status" value="1"/>
</dbReference>
<dbReference type="GO" id="GO:0003677">
    <property type="term" value="F:DNA binding"/>
    <property type="evidence" value="ECO:0007669"/>
    <property type="project" value="InterPro"/>
</dbReference>
<dbReference type="Gene3D" id="1.10.10.10">
    <property type="entry name" value="Winged helix-like DNA-binding domain superfamily/Winged helix DNA-binding domain"/>
    <property type="match status" value="1"/>
</dbReference>
<name>A0A4V1MZR5_9BACT</name>
<dbReference type="Pfam" id="PF08281">
    <property type="entry name" value="Sigma70_r4_2"/>
    <property type="match status" value="1"/>
</dbReference>